<sequence>MFPLKIWIKAFRPLFFTASLLPVFLGTGLAIKQGQFDIGLFILTICGIVLLHGGSNLLNDYYDYKSKVDTKDSYGSSGILVAGLIPASQIKTVGLICFGLALPIIFYLSYLRGALVVILSIIGILGGCFYTAKPINYKYYALGVPMVFLLFGPLIVIGSYYVQTASYNHQVLLISIPLGLLVSAILQGNDFRDIEHDSNVEIKTLAILLGRELAAKLYLGLVSLAYLILVWLVLKGVITKWALISLITLPYAFNNMSLVRRATVNSKLNVQQIDLQTAQLHFKFGALLTLAIISANFLG</sequence>
<feature type="transmembrane region" description="Helical" evidence="8">
    <location>
        <begin position="114"/>
        <end position="132"/>
    </location>
</feature>
<dbReference type="GO" id="GO:0009234">
    <property type="term" value="P:menaquinone biosynthetic process"/>
    <property type="evidence" value="ECO:0007669"/>
    <property type="project" value="UniProtKB-UniRule"/>
</dbReference>
<feature type="transmembrane region" description="Helical" evidence="8">
    <location>
        <begin position="167"/>
        <end position="186"/>
    </location>
</feature>
<dbReference type="OrthoDB" id="9767568at2"/>
<dbReference type="UniPathway" id="UPA00079">
    <property type="reaction ID" value="UER00168"/>
</dbReference>
<dbReference type="Pfam" id="PF01040">
    <property type="entry name" value="UbiA"/>
    <property type="match status" value="1"/>
</dbReference>
<feature type="transmembrane region" description="Helical" evidence="8">
    <location>
        <begin position="139"/>
        <end position="161"/>
    </location>
</feature>
<feature type="transmembrane region" description="Helical" evidence="8">
    <location>
        <begin position="79"/>
        <end position="108"/>
    </location>
</feature>
<evidence type="ECO:0000256" key="4">
    <source>
        <dbReference type="ARBA" id="ARBA00022679"/>
    </source>
</evidence>
<name>L0K9G1_HALHC</name>
<keyword evidence="2 8" id="KW-0474">Menaquinone biosynthesis</keyword>
<reference evidence="11" key="1">
    <citation type="submission" date="2012-02" db="EMBL/GenBank/DDBJ databases">
        <title>The complete genome of Halobacteroides halobius DSM 5150.</title>
        <authorList>
            <person name="Lucas S."/>
            <person name="Copeland A."/>
            <person name="Lapidus A."/>
            <person name="Glavina del Rio T."/>
            <person name="Dalin E."/>
            <person name="Tice H."/>
            <person name="Bruce D."/>
            <person name="Goodwin L."/>
            <person name="Pitluck S."/>
            <person name="Peters L."/>
            <person name="Mikhailova N."/>
            <person name="Gu W."/>
            <person name="Kyrpides N."/>
            <person name="Mavromatis K."/>
            <person name="Ivanova N."/>
            <person name="Brettin T."/>
            <person name="Detter J.C."/>
            <person name="Han C."/>
            <person name="Larimer F."/>
            <person name="Land M."/>
            <person name="Hauser L."/>
            <person name="Markowitz V."/>
            <person name="Cheng J.-F."/>
            <person name="Hugenholtz P."/>
            <person name="Woyke T."/>
            <person name="Wu D."/>
            <person name="Tindall B."/>
            <person name="Pomrenke H."/>
            <person name="Brambilla E."/>
            <person name="Klenk H.-P."/>
            <person name="Eisen J.A."/>
        </authorList>
    </citation>
    <scope>NUCLEOTIDE SEQUENCE [LARGE SCALE GENOMIC DNA]</scope>
    <source>
        <strain evidence="11">ATCC 35273 / DSM 5150 / MD-1</strain>
    </source>
</reference>
<evidence type="ECO:0000313" key="11">
    <source>
        <dbReference type="Proteomes" id="UP000010880"/>
    </source>
</evidence>
<dbReference type="NCBIfam" id="TIGR00751">
    <property type="entry name" value="menA"/>
    <property type="match status" value="1"/>
</dbReference>
<organism evidence="10 11">
    <name type="scientific">Halobacteroides halobius (strain ATCC 35273 / DSM 5150 / MD-1)</name>
    <dbReference type="NCBI Taxonomy" id="748449"/>
    <lineage>
        <taxon>Bacteria</taxon>
        <taxon>Bacillati</taxon>
        <taxon>Bacillota</taxon>
        <taxon>Clostridia</taxon>
        <taxon>Halanaerobiales</taxon>
        <taxon>Halobacteroidaceae</taxon>
        <taxon>Halobacteroides</taxon>
    </lineage>
</organism>
<dbReference type="AlphaFoldDB" id="L0K9G1"/>
<keyword evidence="3 8" id="KW-1003">Cell membrane</keyword>
<dbReference type="Proteomes" id="UP000010880">
    <property type="component" value="Chromosome"/>
</dbReference>
<evidence type="ECO:0000256" key="6">
    <source>
        <dbReference type="ARBA" id="ARBA00022989"/>
    </source>
</evidence>
<evidence type="ECO:0000256" key="8">
    <source>
        <dbReference type="HAMAP-Rule" id="MF_01937"/>
    </source>
</evidence>
<evidence type="ECO:0000256" key="9">
    <source>
        <dbReference type="NCBIfam" id="TIGR00751"/>
    </source>
</evidence>
<evidence type="ECO:0000256" key="5">
    <source>
        <dbReference type="ARBA" id="ARBA00022692"/>
    </source>
</evidence>
<comment type="similarity">
    <text evidence="8">Belongs to the MenA family. Type 1 subfamily.</text>
</comment>
<dbReference type="GO" id="GO:0046428">
    <property type="term" value="F:1,4-dihydroxy-2-naphthoate polyprenyltransferase activity"/>
    <property type="evidence" value="ECO:0007669"/>
    <property type="project" value="UniProtKB-UniRule"/>
</dbReference>
<protein>
    <recommendedName>
        <fullName evidence="8 9">1,4-dihydroxy-2-naphthoate octaprenyltransferase</fullName>
        <shortName evidence="8">DHNA-octaprenyltransferase</shortName>
        <ecNumber evidence="8 9">2.5.1.74</ecNumber>
    </recommendedName>
</protein>
<gene>
    <name evidence="8" type="primary">menA</name>
    <name evidence="10" type="ordered locus">Halha_2023</name>
</gene>
<dbReference type="PANTHER" id="PTHR13929">
    <property type="entry name" value="1,4-DIHYDROXY-2-NAPHTHOATE OCTAPRENYLTRANSFERASE"/>
    <property type="match status" value="1"/>
</dbReference>
<keyword evidence="11" id="KW-1185">Reference proteome</keyword>
<dbReference type="PANTHER" id="PTHR13929:SF0">
    <property type="entry name" value="UBIA PRENYLTRANSFERASE DOMAIN-CONTAINING PROTEIN 1"/>
    <property type="match status" value="1"/>
</dbReference>
<dbReference type="InterPro" id="IPR000537">
    <property type="entry name" value="UbiA_prenyltransferase"/>
</dbReference>
<dbReference type="InterPro" id="IPR044878">
    <property type="entry name" value="UbiA_sf"/>
</dbReference>
<evidence type="ECO:0000256" key="7">
    <source>
        <dbReference type="ARBA" id="ARBA00023136"/>
    </source>
</evidence>
<evidence type="ECO:0000256" key="3">
    <source>
        <dbReference type="ARBA" id="ARBA00022475"/>
    </source>
</evidence>
<dbReference type="EMBL" id="CP003359">
    <property type="protein sequence ID" value="AGB41922.1"/>
    <property type="molecule type" value="Genomic_DNA"/>
</dbReference>
<dbReference type="eggNOG" id="COG1575">
    <property type="taxonomic scope" value="Bacteria"/>
</dbReference>
<dbReference type="InterPro" id="IPR004657">
    <property type="entry name" value="MenA"/>
</dbReference>
<evidence type="ECO:0000256" key="2">
    <source>
        <dbReference type="ARBA" id="ARBA00022428"/>
    </source>
</evidence>
<dbReference type="KEGG" id="hhl:Halha_2023"/>
<proteinExistence type="inferred from homology"/>
<dbReference type="CDD" id="cd13962">
    <property type="entry name" value="PT_UbiA_UBIAD1"/>
    <property type="match status" value="1"/>
</dbReference>
<comment type="subcellular location">
    <subcellularLocation>
        <location evidence="8">Cell membrane</location>
        <topology evidence="8">Multi-pass membrane protein</topology>
    </subcellularLocation>
    <subcellularLocation>
        <location evidence="1">Membrane</location>
        <topology evidence="1">Multi-pass membrane protein</topology>
    </subcellularLocation>
</comment>
<feature type="transmembrane region" description="Helical" evidence="8">
    <location>
        <begin position="40"/>
        <end position="58"/>
    </location>
</feature>
<dbReference type="RefSeq" id="WP_015327636.1">
    <property type="nucleotide sequence ID" value="NC_019978.1"/>
</dbReference>
<dbReference type="GO" id="GO:0042371">
    <property type="term" value="P:vitamin K biosynthetic process"/>
    <property type="evidence" value="ECO:0007669"/>
    <property type="project" value="TreeGrafter"/>
</dbReference>
<evidence type="ECO:0000256" key="1">
    <source>
        <dbReference type="ARBA" id="ARBA00004141"/>
    </source>
</evidence>
<dbReference type="InterPro" id="IPR026046">
    <property type="entry name" value="UBIAD1"/>
</dbReference>
<dbReference type="Gene3D" id="1.10.357.140">
    <property type="entry name" value="UbiA prenyltransferase"/>
    <property type="match status" value="1"/>
</dbReference>
<keyword evidence="7 8" id="KW-0472">Membrane</keyword>
<dbReference type="PIRSF" id="PIRSF005355">
    <property type="entry name" value="UBIAD1"/>
    <property type="match status" value="1"/>
</dbReference>
<dbReference type="HAMAP" id="MF_01937">
    <property type="entry name" value="MenA_1"/>
    <property type="match status" value="1"/>
</dbReference>
<feature type="transmembrane region" description="Helical" evidence="8">
    <location>
        <begin position="280"/>
        <end position="298"/>
    </location>
</feature>
<keyword evidence="4 8" id="KW-0808">Transferase</keyword>
<keyword evidence="5 8" id="KW-0812">Transmembrane</keyword>
<evidence type="ECO:0000313" key="10">
    <source>
        <dbReference type="EMBL" id="AGB41922.1"/>
    </source>
</evidence>
<comment type="catalytic activity">
    <reaction evidence="8">
        <text>an all-trans-polyprenyl diphosphate + 1,4-dihydroxy-2-naphthoate + H(+) = a 2-demethylmenaquinol + CO2 + diphosphate</text>
        <dbReference type="Rhea" id="RHEA:26478"/>
        <dbReference type="Rhea" id="RHEA-COMP:9563"/>
        <dbReference type="Rhea" id="RHEA-COMP:9564"/>
        <dbReference type="ChEBI" id="CHEBI:11173"/>
        <dbReference type="ChEBI" id="CHEBI:15378"/>
        <dbReference type="ChEBI" id="CHEBI:16526"/>
        <dbReference type="ChEBI" id="CHEBI:33019"/>
        <dbReference type="ChEBI" id="CHEBI:55437"/>
        <dbReference type="ChEBI" id="CHEBI:58914"/>
        <dbReference type="EC" id="2.5.1.74"/>
    </reaction>
</comment>
<feature type="transmembrane region" description="Helical" evidence="8">
    <location>
        <begin position="240"/>
        <end position="259"/>
    </location>
</feature>
<comment type="function">
    <text evidence="8">Conversion of 1,4-dihydroxy-2-naphthoate (DHNA) to demethylmenaquinone (DMK).</text>
</comment>
<keyword evidence="6 8" id="KW-1133">Transmembrane helix</keyword>
<comment type="pathway">
    <text evidence="8">Quinol/quinone metabolism; menaquinone biosynthesis; menaquinol from 1,4-dihydroxy-2-naphthoate: step 1/2.</text>
</comment>
<feature type="transmembrane region" description="Helical" evidence="8">
    <location>
        <begin position="217"/>
        <end position="234"/>
    </location>
</feature>
<dbReference type="GO" id="GO:0005886">
    <property type="term" value="C:plasma membrane"/>
    <property type="evidence" value="ECO:0007669"/>
    <property type="project" value="UniProtKB-SubCell"/>
</dbReference>
<dbReference type="HOGENOM" id="CLU_043611_0_2_9"/>
<dbReference type="EC" id="2.5.1.74" evidence="8 9"/>
<accession>L0K9G1</accession>
<dbReference type="STRING" id="748449.Halha_2023"/>